<name>A0ABX1PF61_9CYAN</name>
<evidence type="ECO:0000313" key="2">
    <source>
        <dbReference type="Proteomes" id="UP000718564"/>
    </source>
</evidence>
<reference evidence="1 2" key="1">
    <citation type="submission" date="2018-06" db="EMBL/GenBank/DDBJ databases">
        <title>Comparative genomics of Brasilonema spp. strains.</title>
        <authorList>
            <person name="Alvarenga D.O."/>
            <person name="Fiore M.F."/>
            <person name="Varani A.M."/>
        </authorList>
    </citation>
    <scope>NUCLEOTIDE SEQUENCE [LARGE SCALE GENOMIC DNA]</scope>
    <source>
        <strain evidence="1 2">SPC951</strain>
    </source>
</reference>
<protein>
    <submittedName>
        <fullName evidence="1">Uncharacterized protein</fullName>
    </submittedName>
</protein>
<dbReference type="EMBL" id="QMEB01000351">
    <property type="protein sequence ID" value="NMG22939.1"/>
    <property type="molecule type" value="Genomic_DNA"/>
</dbReference>
<organism evidence="1 2">
    <name type="scientific">Brasilonema bromeliae SPC951</name>
    <dbReference type="NCBI Taxonomy" id="385972"/>
    <lineage>
        <taxon>Bacteria</taxon>
        <taxon>Bacillati</taxon>
        <taxon>Cyanobacteriota</taxon>
        <taxon>Cyanophyceae</taxon>
        <taxon>Nostocales</taxon>
        <taxon>Scytonemataceae</taxon>
        <taxon>Brasilonema</taxon>
        <taxon>Bromeliae group (in: Brasilonema)</taxon>
    </lineage>
</organism>
<accession>A0ABX1PF61</accession>
<comment type="caution">
    <text evidence="1">The sequence shown here is derived from an EMBL/GenBank/DDBJ whole genome shotgun (WGS) entry which is preliminary data.</text>
</comment>
<proteinExistence type="predicted"/>
<sequence length="112" mass="12726">MSDYEIIVNNFVHVLTTQSSLFSKEDRDELIQLIEEQPDEIQSLSNAISDWCSEHPEVDEALAEIEELTERAPGEKRPTNIPKYELDKKNIINAIQQSSSSAKKVDKPTPNN</sequence>
<gene>
    <name evidence="1" type="ORF">DP116_27325</name>
</gene>
<evidence type="ECO:0000313" key="1">
    <source>
        <dbReference type="EMBL" id="NMG22939.1"/>
    </source>
</evidence>
<keyword evidence="2" id="KW-1185">Reference proteome</keyword>
<dbReference type="Proteomes" id="UP000718564">
    <property type="component" value="Unassembled WGS sequence"/>
</dbReference>
<dbReference type="RefSeq" id="WP_169158112.1">
    <property type="nucleotide sequence ID" value="NZ_CAWPJE010000371.1"/>
</dbReference>